<protein>
    <recommendedName>
        <fullName evidence="4">Myb/SANT-like domain-containing protein</fullName>
    </recommendedName>
</protein>
<organism evidence="2 3">
    <name type="scientific">Aureobasidium subglaciale (strain EXF-2481)</name>
    <name type="common">Aureobasidium pullulans var. subglaciale</name>
    <dbReference type="NCBI Taxonomy" id="1043005"/>
    <lineage>
        <taxon>Eukaryota</taxon>
        <taxon>Fungi</taxon>
        <taxon>Dikarya</taxon>
        <taxon>Ascomycota</taxon>
        <taxon>Pezizomycotina</taxon>
        <taxon>Dothideomycetes</taxon>
        <taxon>Dothideomycetidae</taxon>
        <taxon>Dothideales</taxon>
        <taxon>Saccotheciaceae</taxon>
        <taxon>Aureobasidium</taxon>
    </lineage>
</organism>
<evidence type="ECO:0008006" key="4">
    <source>
        <dbReference type="Google" id="ProtNLM"/>
    </source>
</evidence>
<feature type="compositionally biased region" description="Polar residues" evidence="1">
    <location>
        <begin position="148"/>
        <end position="158"/>
    </location>
</feature>
<dbReference type="OrthoDB" id="3901089at2759"/>
<gene>
    <name evidence="2" type="ORF">AUEXF2481DRAFT_31944</name>
</gene>
<dbReference type="EMBL" id="KL584769">
    <property type="protein sequence ID" value="KEQ92701.1"/>
    <property type="molecule type" value="Genomic_DNA"/>
</dbReference>
<evidence type="ECO:0000256" key="1">
    <source>
        <dbReference type="SAM" id="MobiDB-lite"/>
    </source>
</evidence>
<feature type="region of interest" description="Disordered" evidence="1">
    <location>
        <begin position="139"/>
        <end position="196"/>
    </location>
</feature>
<dbReference type="Proteomes" id="UP000030641">
    <property type="component" value="Unassembled WGS sequence"/>
</dbReference>
<dbReference type="HOGENOM" id="CLU_082759_0_0_1"/>
<dbReference type="GeneID" id="25364548"/>
<evidence type="ECO:0000313" key="2">
    <source>
        <dbReference type="EMBL" id="KEQ92701.1"/>
    </source>
</evidence>
<dbReference type="RefSeq" id="XP_013341135.1">
    <property type="nucleotide sequence ID" value="XM_013485681.1"/>
</dbReference>
<dbReference type="InParanoid" id="A0A074Z0T8"/>
<name>A0A074Z0T8_AURSE</name>
<evidence type="ECO:0000313" key="3">
    <source>
        <dbReference type="Proteomes" id="UP000030641"/>
    </source>
</evidence>
<dbReference type="STRING" id="1043005.A0A074Z0T8"/>
<dbReference type="AlphaFoldDB" id="A0A074Z0T8"/>
<reference evidence="2 3" key="1">
    <citation type="journal article" date="2014" name="BMC Genomics">
        <title>Genome sequencing of four Aureobasidium pullulans varieties: biotechnological potential, stress tolerance, and description of new species.</title>
        <authorList>
            <person name="Gostin Ar C."/>
            <person name="Ohm R.A."/>
            <person name="Kogej T."/>
            <person name="Sonjak S."/>
            <person name="Turk M."/>
            <person name="Zajc J."/>
            <person name="Zalar P."/>
            <person name="Grube M."/>
            <person name="Sun H."/>
            <person name="Han J."/>
            <person name="Sharma A."/>
            <person name="Chiniquy J."/>
            <person name="Ngan C.Y."/>
            <person name="Lipzen A."/>
            <person name="Barry K."/>
            <person name="Grigoriev I.V."/>
            <person name="Gunde-Cimerman N."/>
        </authorList>
    </citation>
    <scope>NUCLEOTIDE SEQUENCE [LARGE SCALE GENOMIC DNA]</scope>
    <source>
        <strain evidence="2 3">EXF-2481</strain>
    </source>
</reference>
<sequence>MDPETSISTDSPGVKAARTQLKWTNDMELAFIATMKGMQGAPTKTVPSGFTKEAYKRVAEIMKARSMQPDLCDDIRMKNKLGALRNDWRTYVNLLNTGWSRLPNGVPTNTDEVLENYYKEQDPNARKFRAAPLRHFAELTDLFDPNQEESSNSPSTARSLIPDARQSVKLPQSPYESTMPQLQDHLPTQSREESTSLISEHLNHRHLYTPHTALLSSKRPAEASLSNQAKRILLGESPPSQSRPSDTLRAYYGNTSQISPVAAATALFQSTFSSLPVMQRVAAVKRFQDQNLAEVFLHTDPEVREALVRGWIRDASILL</sequence>
<keyword evidence="3" id="KW-1185">Reference proteome</keyword>
<dbReference type="PANTHER" id="PTHR46929:SF3">
    <property type="entry name" value="MYB_SANT-LIKE DOMAIN-CONTAINING PROTEIN"/>
    <property type="match status" value="1"/>
</dbReference>
<proteinExistence type="predicted"/>
<dbReference type="PANTHER" id="PTHR46929">
    <property type="entry name" value="EXPRESSED PROTEIN"/>
    <property type="match status" value="1"/>
</dbReference>
<accession>A0A074Z0T8</accession>
<feature type="compositionally biased region" description="Polar residues" evidence="1">
    <location>
        <begin position="174"/>
        <end position="189"/>
    </location>
</feature>